<gene>
    <name evidence="4" type="ORF">ISU10_11775</name>
</gene>
<keyword evidence="4" id="KW-0032">Aminotransferase</keyword>
<protein>
    <submittedName>
        <fullName evidence="4">Aminotransferase class III-fold pyridoxal phosphate-dependent enzyme</fullName>
    </submittedName>
</protein>
<comment type="similarity">
    <text evidence="1">Belongs to the class-III pyridoxal-phosphate-dependent aminotransferase family.</text>
</comment>
<comment type="caution">
    <text evidence="4">The sequence shown here is derived from an EMBL/GenBank/DDBJ whole genome shotgun (WGS) entry which is preliminary data.</text>
</comment>
<dbReference type="Proteomes" id="UP000660668">
    <property type="component" value="Unassembled WGS sequence"/>
</dbReference>
<dbReference type="Pfam" id="PF01636">
    <property type="entry name" value="APH"/>
    <property type="match status" value="1"/>
</dbReference>
<evidence type="ECO:0000313" key="5">
    <source>
        <dbReference type="Proteomes" id="UP000660668"/>
    </source>
</evidence>
<keyword evidence="5" id="KW-1185">Reference proteome</keyword>
<dbReference type="InterPro" id="IPR002575">
    <property type="entry name" value="Aminoglycoside_PTrfase"/>
</dbReference>
<evidence type="ECO:0000259" key="3">
    <source>
        <dbReference type="Pfam" id="PF01636"/>
    </source>
</evidence>
<dbReference type="PANTHER" id="PTHR45688">
    <property type="match status" value="1"/>
</dbReference>
<dbReference type="InterPro" id="IPR049704">
    <property type="entry name" value="Aminotrans_3_PPA_site"/>
</dbReference>
<dbReference type="Gene3D" id="3.90.1200.10">
    <property type="match status" value="1"/>
</dbReference>
<feature type="domain" description="Aminoglycoside phosphotransferase" evidence="3">
    <location>
        <begin position="37"/>
        <end position="277"/>
    </location>
</feature>
<accession>A0A930VJ04</accession>
<dbReference type="RefSeq" id="WP_194696595.1">
    <property type="nucleotide sequence ID" value="NZ_JADKPO010000014.1"/>
</dbReference>
<dbReference type="InterPro" id="IPR015421">
    <property type="entry name" value="PyrdxlP-dep_Trfase_major"/>
</dbReference>
<evidence type="ECO:0000256" key="2">
    <source>
        <dbReference type="ARBA" id="ARBA00022898"/>
    </source>
</evidence>
<dbReference type="SUPFAM" id="SSF53383">
    <property type="entry name" value="PLP-dependent transferases"/>
    <property type="match status" value="1"/>
</dbReference>
<dbReference type="PANTHER" id="PTHR45688:SF13">
    <property type="entry name" value="ALANINE--GLYOXYLATE AMINOTRANSFERASE 2-LIKE"/>
    <property type="match status" value="1"/>
</dbReference>
<reference evidence="4" key="1">
    <citation type="submission" date="2020-11" db="EMBL/GenBank/DDBJ databases">
        <title>Nocardioides cynanchi sp. nov., isolated from soil of rhizosphere of Cynanchum wilfordii.</title>
        <authorList>
            <person name="Lee J.-S."/>
            <person name="Suh M.K."/>
            <person name="Kim J.-S."/>
        </authorList>
    </citation>
    <scope>NUCLEOTIDE SEQUENCE</scope>
    <source>
        <strain evidence="4">KCTC 19276</strain>
    </source>
</reference>
<dbReference type="SUPFAM" id="SSF56112">
    <property type="entry name" value="Protein kinase-like (PK-like)"/>
    <property type="match status" value="1"/>
</dbReference>
<organism evidence="4 5">
    <name type="scientific">Nocardioides agariphilus</name>
    <dbReference type="NCBI Taxonomy" id="433664"/>
    <lineage>
        <taxon>Bacteria</taxon>
        <taxon>Bacillati</taxon>
        <taxon>Actinomycetota</taxon>
        <taxon>Actinomycetes</taxon>
        <taxon>Propionibacteriales</taxon>
        <taxon>Nocardioidaceae</taxon>
        <taxon>Nocardioides</taxon>
    </lineage>
</organism>
<dbReference type="InterPro" id="IPR011009">
    <property type="entry name" value="Kinase-like_dom_sf"/>
</dbReference>
<dbReference type="InterPro" id="IPR015422">
    <property type="entry name" value="PyrdxlP-dep_Trfase_small"/>
</dbReference>
<evidence type="ECO:0000313" key="4">
    <source>
        <dbReference type="EMBL" id="MBF4768444.1"/>
    </source>
</evidence>
<proteinExistence type="inferred from homology"/>
<keyword evidence="2" id="KW-0663">Pyridoxal phosphate</keyword>
<keyword evidence="4" id="KW-0808">Transferase</keyword>
<dbReference type="InterPro" id="IPR015424">
    <property type="entry name" value="PyrdxlP-dep_Trfase"/>
</dbReference>
<sequence length="773" mass="82308">MTSVSDDVLTSSAPRLADHSIAELVLDAFGVEGRVLQRLNSERDQVVLFGDEVEQLVVKVSNAAESPANIDLEESAALWAVAADPGLPLSTPRTLKDGAHHVVVRHPDTGEAHFLRAYDRLPGRAGLLGSELAPPTVVAYGAATARLSKALRGFFHPAAGRKLLWHVEEKDQTRRLSAHIADPDTRRLVESAFDGFDQRVGPVWSTLRAQLVHSDLSLDNLLVGDDGEVTGIIDLGDLTHSTLVSDIAAAFGSLASTMRDDALFATLRRFLDGYRSVTPLEPEELAALGDTTAVRAAITLCISSWRAAGHPDNAAYIQAWDAISLSLLAQFAELGPDEVTRRLGGPTPPPDTVELTRRRTAVFGDALAELTYSDPVHLVRGSAATLTDSDGRTYIDAYNNVPVVGHAHPRVSGAIADQARLLAINLRYLHPKAIELGERLVATLPPGLAGDLDTVLLLNSGSEATDLAWRLARAATGHTGALVTHFAYHGVTTATNDFSPEEWRSGWRPDHVERFAAPVGRDPDIAAFGDAIERLGARGHRPAMVIVDPLYTSDGIHTPDSSYHRELTATARGAGALVVADEVQAGFGRAGDHLWSFVSAGLAPDIVTLGKPMGNGHPIAAVLTRRSYVTALGEQAEFFSTFAGSPVAAAAGLAVLDVIEDDDLVSHARAMGQRLVARLHERTADTGAVREIRGRGLLVGVDLAGSAAEAVSRVTDRVRELGVLVGTTGPTYDVLKIRPPLAITHAQIDEVADAVARAIAETLIDQPQQPTQE</sequence>
<dbReference type="Gene3D" id="3.90.1150.10">
    <property type="entry name" value="Aspartate Aminotransferase, domain 1"/>
    <property type="match status" value="1"/>
</dbReference>
<dbReference type="EMBL" id="JADKPO010000014">
    <property type="protein sequence ID" value="MBF4768444.1"/>
    <property type="molecule type" value="Genomic_DNA"/>
</dbReference>
<dbReference type="Gene3D" id="3.40.640.10">
    <property type="entry name" value="Type I PLP-dependent aspartate aminotransferase-like (Major domain)"/>
    <property type="match status" value="1"/>
</dbReference>
<dbReference type="GO" id="GO:0008483">
    <property type="term" value="F:transaminase activity"/>
    <property type="evidence" value="ECO:0007669"/>
    <property type="project" value="UniProtKB-KW"/>
</dbReference>
<name>A0A930VJ04_9ACTN</name>
<dbReference type="PROSITE" id="PS00600">
    <property type="entry name" value="AA_TRANSFER_CLASS_3"/>
    <property type="match status" value="1"/>
</dbReference>
<dbReference type="GO" id="GO:0030170">
    <property type="term" value="F:pyridoxal phosphate binding"/>
    <property type="evidence" value="ECO:0007669"/>
    <property type="project" value="InterPro"/>
</dbReference>
<evidence type="ECO:0000256" key="1">
    <source>
        <dbReference type="ARBA" id="ARBA00008954"/>
    </source>
</evidence>
<dbReference type="InterPro" id="IPR005814">
    <property type="entry name" value="Aminotrans_3"/>
</dbReference>
<dbReference type="Pfam" id="PF00202">
    <property type="entry name" value="Aminotran_3"/>
    <property type="match status" value="1"/>
</dbReference>
<dbReference type="AlphaFoldDB" id="A0A930VJ04"/>
<dbReference type="CDD" id="cd00610">
    <property type="entry name" value="OAT_like"/>
    <property type="match status" value="1"/>
</dbReference>